<evidence type="ECO:0000259" key="3">
    <source>
        <dbReference type="Pfam" id="PF07992"/>
    </source>
</evidence>
<dbReference type="Gene3D" id="3.50.50.60">
    <property type="entry name" value="FAD/NAD(P)-binding domain"/>
    <property type="match status" value="3"/>
</dbReference>
<protein>
    <submittedName>
        <fullName evidence="4">Pyridine nucleotide-disulfide oxidoreductase</fullName>
    </submittedName>
</protein>
<dbReference type="EMBL" id="BMLW01000001">
    <property type="protein sequence ID" value="GGP07787.1"/>
    <property type="molecule type" value="Genomic_DNA"/>
</dbReference>
<dbReference type="InterPro" id="IPR036010">
    <property type="entry name" value="2Fe-2S_ferredoxin-like_sf"/>
</dbReference>
<dbReference type="CDD" id="cd19946">
    <property type="entry name" value="GlpA-like_Fer2_BFD-like"/>
    <property type="match status" value="1"/>
</dbReference>
<organism evidence="4 5">
    <name type="scientific">Oceanobacillus neutriphilus</name>
    <dbReference type="NCBI Taxonomy" id="531815"/>
    <lineage>
        <taxon>Bacteria</taxon>
        <taxon>Bacillati</taxon>
        <taxon>Bacillota</taxon>
        <taxon>Bacilli</taxon>
        <taxon>Bacillales</taxon>
        <taxon>Bacillaceae</taxon>
        <taxon>Oceanobacillus</taxon>
    </lineage>
</organism>
<evidence type="ECO:0000259" key="2">
    <source>
        <dbReference type="Pfam" id="PF04324"/>
    </source>
</evidence>
<dbReference type="Gene3D" id="1.10.10.1100">
    <property type="entry name" value="BFD-like [2Fe-2S]-binding domain"/>
    <property type="match status" value="1"/>
</dbReference>
<dbReference type="Pfam" id="PF07992">
    <property type="entry name" value="Pyr_redox_2"/>
    <property type="match status" value="1"/>
</dbReference>
<dbReference type="PRINTS" id="PR00411">
    <property type="entry name" value="PNDRDTASEI"/>
</dbReference>
<dbReference type="SUPFAM" id="SSF51905">
    <property type="entry name" value="FAD/NAD(P)-binding domain"/>
    <property type="match status" value="1"/>
</dbReference>
<keyword evidence="1" id="KW-0560">Oxidoreductase</keyword>
<dbReference type="InterPro" id="IPR007419">
    <property type="entry name" value="BFD-like_2Fe2S-bd_dom"/>
</dbReference>
<dbReference type="RefSeq" id="WP_188732912.1">
    <property type="nucleotide sequence ID" value="NZ_BMLW01000001.1"/>
</dbReference>
<sequence>MTDEVKQNKTISIEIDGEEYQIPKGYTLAAAVTYAKSLAYRKTRFGDVRGPVCNMGVCMECSVFLQGRGSVRACMIRVKDGMRVWTAPDFTRHLDDGNAQVEPISESNPENNEYDVVVIGAGPAGMAAAEELSGNGLHIALIDEQENIGGQIYRHIPNSIKKVLPNDLVKRSSKLADVQFISGNAVWSVVATNKEGKEDMLLHKQAKYEIHLDHHQSIFAKYIIIASGAYDKMIPFKGWTKPGVMSAGGLQVFAKTQHFIPGESILLAGSHPFLLIVAKQILEQGGSITGIAFSQSFPRIHELLPMGVSGLKRWKKSLELIDALQTVRKAGVPIWFHTVPLEAKGTDRVQSVVLNDLGKTGKMESNSWEVECDLAGICYGFHASSEIPRQLSCQMKYNALAGGWLAEVNENMQSSLKGIYAAGELTGVGGAELSEIEGRIAGNSILENIFNGDVDRRKLDRLKKERESWMSFAELLGKMTRMTFDSMQLLKKHPDTFVCRCEEVTYEAIDEILQAHPHLSTMNAVKLMTRCGMGLCQGRYCETTLRDMLKQTGISEEADAFSARFPVKPTVIGSMKD</sequence>
<gene>
    <name evidence="4" type="ORF">GCM10011346_05160</name>
</gene>
<dbReference type="InterPro" id="IPR051691">
    <property type="entry name" value="Metab_Enz_Cyan_OpOx_G3PDH"/>
</dbReference>
<comment type="caution">
    <text evidence="4">The sequence shown here is derived from an EMBL/GenBank/DDBJ whole genome shotgun (WGS) entry which is preliminary data.</text>
</comment>
<name>A0ABQ2NNE7_9BACI</name>
<dbReference type="Gene3D" id="3.10.20.440">
    <property type="entry name" value="2Fe-2S iron-sulphur cluster binding domain, sarcosine oxidase, alpha subunit, N-terminal domain"/>
    <property type="match status" value="1"/>
</dbReference>
<dbReference type="InterPro" id="IPR042204">
    <property type="entry name" value="2Fe-2S-bd_N"/>
</dbReference>
<proteinExistence type="predicted"/>
<dbReference type="PANTHER" id="PTHR42949:SF3">
    <property type="entry name" value="ANAEROBIC GLYCEROL-3-PHOSPHATE DEHYDROGENASE SUBUNIT B"/>
    <property type="match status" value="1"/>
</dbReference>
<feature type="domain" description="FAD/NAD(P)-binding" evidence="3">
    <location>
        <begin position="114"/>
        <end position="426"/>
    </location>
</feature>
<dbReference type="InterPro" id="IPR041854">
    <property type="entry name" value="BFD-like_2Fe2S-bd_dom_sf"/>
</dbReference>
<dbReference type="Pfam" id="PF13510">
    <property type="entry name" value="Fer2_4"/>
    <property type="match status" value="1"/>
</dbReference>
<feature type="domain" description="BFD-like [2Fe-2S]-binding" evidence="2">
    <location>
        <begin position="498"/>
        <end position="550"/>
    </location>
</feature>
<evidence type="ECO:0000313" key="5">
    <source>
        <dbReference type="Proteomes" id="UP000641206"/>
    </source>
</evidence>
<dbReference type="Pfam" id="PF04324">
    <property type="entry name" value="Fer2_BFD"/>
    <property type="match status" value="1"/>
</dbReference>
<dbReference type="CDD" id="cd00207">
    <property type="entry name" value="fer2"/>
    <property type="match status" value="1"/>
</dbReference>
<keyword evidence="5" id="KW-1185">Reference proteome</keyword>
<dbReference type="InterPro" id="IPR001041">
    <property type="entry name" value="2Fe-2S_ferredoxin-type"/>
</dbReference>
<dbReference type="PIRSF" id="PIRSF037495">
    <property type="entry name" value="Opine_OX_OoxA/HcnB"/>
    <property type="match status" value="1"/>
</dbReference>
<evidence type="ECO:0000256" key="1">
    <source>
        <dbReference type="ARBA" id="ARBA00023002"/>
    </source>
</evidence>
<dbReference type="PANTHER" id="PTHR42949">
    <property type="entry name" value="ANAEROBIC GLYCEROL-3-PHOSPHATE DEHYDROGENASE SUBUNIT B"/>
    <property type="match status" value="1"/>
</dbReference>
<dbReference type="Proteomes" id="UP000641206">
    <property type="component" value="Unassembled WGS sequence"/>
</dbReference>
<dbReference type="SUPFAM" id="SSF54292">
    <property type="entry name" value="2Fe-2S ferredoxin-like"/>
    <property type="match status" value="1"/>
</dbReference>
<evidence type="ECO:0000313" key="4">
    <source>
        <dbReference type="EMBL" id="GGP07787.1"/>
    </source>
</evidence>
<reference evidence="5" key="1">
    <citation type="journal article" date="2019" name="Int. J. Syst. Evol. Microbiol.">
        <title>The Global Catalogue of Microorganisms (GCM) 10K type strain sequencing project: providing services to taxonomists for standard genome sequencing and annotation.</title>
        <authorList>
            <consortium name="The Broad Institute Genomics Platform"/>
            <consortium name="The Broad Institute Genome Sequencing Center for Infectious Disease"/>
            <person name="Wu L."/>
            <person name="Ma J."/>
        </authorList>
    </citation>
    <scope>NUCLEOTIDE SEQUENCE [LARGE SCALE GENOMIC DNA]</scope>
    <source>
        <strain evidence="5">CGMCC 1.7693</strain>
    </source>
</reference>
<dbReference type="InterPro" id="IPR023753">
    <property type="entry name" value="FAD/NAD-binding_dom"/>
</dbReference>
<dbReference type="InterPro" id="IPR036188">
    <property type="entry name" value="FAD/NAD-bd_sf"/>
</dbReference>
<dbReference type="InterPro" id="IPR017224">
    <property type="entry name" value="Opine_Oxase_asu/HCN_bsu"/>
</dbReference>
<accession>A0ABQ2NNE7</accession>
<dbReference type="PRINTS" id="PR00368">
    <property type="entry name" value="FADPNR"/>
</dbReference>